<comment type="caution">
    <text evidence="2">The sequence shown here is derived from an EMBL/GenBank/DDBJ whole genome shotgun (WGS) entry which is preliminary data.</text>
</comment>
<gene>
    <name evidence="2" type="ORF">ACFSSA_07820</name>
</gene>
<dbReference type="InterPro" id="IPR018744">
    <property type="entry name" value="DUF2293"/>
</dbReference>
<organism evidence="2 3">
    <name type="scientific">Luteolibacter algae</name>
    <dbReference type="NCBI Taxonomy" id="454151"/>
    <lineage>
        <taxon>Bacteria</taxon>
        <taxon>Pseudomonadati</taxon>
        <taxon>Verrucomicrobiota</taxon>
        <taxon>Verrucomicrobiia</taxon>
        <taxon>Verrucomicrobiales</taxon>
        <taxon>Verrucomicrobiaceae</taxon>
        <taxon>Luteolibacter</taxon>
    </lineage>
</organism>
<keyword evidence="3" id="KW-1185">Reference proteome</keyword>
<reference evidence="3" key="1">
    <citation type="journal article" date="2019" name="Int. J. Syst. Evol. Microbiol.">
        <title>The Global Catalogue of Microorganisms (GCM) 10K type strain sequencing project: providing services to taxonomists for standard genome sequencing and annotation.</title>
        <authorList>
            <consortium name="The Broad Institute Genomics Platform"/>
            <consortium name="The Broad Institute Genome Sequencing Center for Infectious Disease"/>
            <person name="Wu L."/>
            <person name="Ma J."/>
        </authorList>
    </citation>
    <scope>NUCLEOTIDE SEQUENCE [LARGE SCALE GENOMIC DNA]</scope>
    <source>
        <strain evidence="3">CGMCC 4.7106</strain>
    </source>
</reference>
<dbReference type="Proteomes" id="UP001597375">
    <property type="component" value="Unassembled WGS sequence"/>
</dbReference>
<evidence type="ECO:0000259" key="1">
    <source>
        <dbReference type="Pfam" id="PF10056"/>
    </source>
</evidence>
<dbReference type="RefSeq" id="WP_386819867.1">
    <property type="nucleotide sequence ID" value="NZ_JBHUIT010000008.1"/>
</dbReference>
<dbReference type="EMBL" id="JBHUIT010000008">
    <property type="protein sequence ID" value="MFD2256578.1"/>
    <property type="molecule type" value="Genomic_DNA"/>
</dbReference>
<name>A0ABW5D857_9BACT</name>
<proteinExistence type="predicted"/>
<protein>
    <submittedName>
        <fullName evidence="2">DUF2293 domain-containing protein</fullName>
    </submittedName>
</protein>
<evidence type="ECO:0000313" key="2">
    <source>
        <dbReference type="EMBL" id="MFD2256578.1"/>
    </source>
</evidence>
<accession>A0ABW5D857</accession>
<sequence length="225" mass="25631">MSHETLEVRPCKKPGYVLSQSGRELKIPADWALLPPGDAAMSRRIKKDGPSWTVKEMYKKRLTSRGIWAPAARLAALRTELEKERQDPAYEKKLEAGRKRRAKAEEAYVEDFVGSVKNFLNFHYCFDEIAEKLSGLIAAHATPVGSGTVARTKRIPIEKRAEAATIAWLRHQTTAYDNMHIARIKGERREVRQMLARESRKRLEKYRNGGEVDHASCPVWKAVYG</sequence>
<dbReference type="Pfam" id="PF10056">
    <property type="entry name" value="DUF2293"/>
    <property type="match status" value="1"/>
</dbReference>
<evidence type="ECO:0000313" key="3">
    <source>
        <dbReference type="Proteomes" id="UP001597375"/>
    </source>
</evidence>
<feature type="domain" description="DUF2293" evidence="1">
    <location>
        <begin position="123"/>
        <end position="207"/>
    </location>
</feature>